<evidence type="ECO:0000256" key="2">
    <source>
        <dbReference type="SAM" id="SignalP"/>
    </source>
</evidence>
<feature type="region of interest" description="Disordered" evidence="1">
    <location>
        <begin position="33"/>
        <end position="78"/>
    </location>
</feature>
<evidence type="ECO:0000313" key="3">
    <source>
        <dbReference type="EMBL" id="PRQ09492.1"/>
    </source>
</evidence>
<proteinExistence type="predicted"/>
<evidence type="ECO:0000256" key="1">
    <source>
        <dbReference type="SAM" id="MobiDB-lite"/>
    </source>
</evidence>
<keyword evidence="2" id="KW-0732">Signal</keyword>
<name>A0A2S9YWR7_9BACT</name>
<reference evidence="3 4" key="1">
    <citation type="submission" date="2018-03" db="EMBL/GenBank/DDBJ databases">
        <title>Draft Genome Sequences of the Obligatory Marine Myxobacteria Enhygromyxa salina SWB007.</title>
        <authorList>
            <person name="Poehlein A."/>
            <person name="Moghaddam J.A."/>
            <person name="Harms H."/>
            <person name="Alanjari M."/>
            <person name="Koenig G.M."/>
            <person name="Daniel R."/>
            <person name="Schaeberle T.F."/>
        </authorList>
    </citation>
    <scope>NUCLEOTIDE SEQUENCE [LARGE SCALE GENOMIC DNA]</scope>
    <source>
        <strain evidence="3 4">SWB007</strain>
    </source>
</reference>
<comment type="caution">
    <text evidence="3">The sequence shown here is derived from an EMBL/GenBank/DDBJ whole genome shotgun (WGS) entry which is preliminary data.</text>
</comment>
<feature type="chain" id="PRO_5015690384" evidence="2">
    <location>
        <begin position="34"/>
        <end position="292"/>
    </location>
</feature>
<dbReference type="PROSITE" id="PS51257">
    <property type="entry name" value="PROKAR_LIPOPROTEIN"/>
    <property type="match status" value="1"/>
</dbReference>
<feature type="signal peptide" evidence="2">
    <location>
        <begin position="1"/>
        <end position="33"/>
    </location>
</feature>
<organism evidence="3 4">
    <name type="scientific">Enhygromyxa salina</name>
    <dbReference type="NCBI Taxonomy" id="215803"/>
    <lineage>
        <taxon>Bacteria</taxon>
        <taxon>Pseudomonadati</taxon>
        <taxon>Myxococcota</taxon>
        <taxon>Polyangia</taxon>
        <taxon>Nannocystales</taxon>
        <taxon>Nannocystaceae</taxon>
        <taxon>Enhygromyxa</taxon>
    </lineage>
</organism>
<protein>
    <submittedName>
        <fullName evidence="3">Uncharacterized protein</fullName>
    </submittedName>
</protein>
<dbReference type="AlphaFoldDB" id="A0A2S9YWR7"/>
<dbReference type="EMBL" id="PVNL01000019">
    <property type="protein sequence ID" value="PRQ09492.1"/>
    <property type="molecule type" value="Genomic_DNA"/>
</dbReference>
<evidence type="ECO:0000313" key="4">
    <source>
        <dbReference type="Proteomes" id="UP000238823"/>
    </source>
</evidence>
<dbReference type="Proteomes" id="UP000238823">
    <property type="component" value="Unassembled WGS sequence"/>
</dbReference>
<gene>
    <name evidence="3" type="ORF">ENSA7_07340</name>
</gene>
<sequence length="292" mass="29934">MVLARYHARMTTQRRFVSAGLLLLLGACGSGSADSGTGESASTNPETSDATSTSTNSETSDETTTSTQPETTDDGDLPGFTECDMFAQDCPDGEKCVPFAENGPSWDNAKCVPVTGAGAPGEPCTTDGIVAANDDCDATSFCFGYDQDNAGGRCHPFCTGDITMPECIDGWVCSVPAQGPSVCVQECDPLADNCGAGSECVWTGSLFTCIDEGEAAAAGEACMFVNDCASGLLCANSQAVDGCADDGCCTPFCSLMAGDGPCQMLNPAHSCEPFFMRAPIGYEDVGACVLAP</sequence>
<feature type="compositionally biased region" description="Low complexity" evidence="1">
    <location>
        <begin position="46"/>
        <end position="70"/>
    </location>
</feature>
<accession>A0A2S9YWR7</accession>